<dbReference type="VEuPathDB" id="FungiDB:RhiirFUN_011315"/>
<reference evidence="2" key="1">
    <citation type="submission" date="2020-05" db="EMBL/GenBank/DDBJ databases">
        <authorList>
            <person name="Rincon C."/>
            <person name="Sanders R I."/>
            <person name="Robbins C."/>
            <person name="Chaturvedi A."/>
        </authorList>
    </citation>
    <scope>NUCLEOTIDE SEQUENCE</scope>
    <source>
        <strain evidence="2">CHB12</strain>
    </source>
</reference>
<dbReference type="AlphaFoldDB" id="A0A915ZMJ5"/>
<dbReference type="OrthoDB" id="10623706at2759"/>
<evidence type="ECO:0000313" key="2">
    <source>
        <dbReference type="EMBL" id="CAB5383446.1"/>
    </source>
</evidence>
<name>A0A915ZMJ5_9GLOM</name>
<dbReference type="Proteomes" id="UP000684084">
    <property type="component" value="Unassembled WGS sequence"/>
</dbReference>
<proteinExistence type="predicted"/>
<evidence type="ECO:0000313" key="3">
    <source>
        <dbReference type="Proteomes" id="UP000684084"/>
    </source>
</evidence>
<gene>
    <name evidence="2" type="ORF">CHRIB12_LOCUS18425</name>
</gene>
<feature type="compositionally biased region" description="Basic residues" evidence="1">
    <location>
        <begin position="160"/>
        <end position="170"/>
    </location>
</feature>
<dbReference type="EMBL" id="CAGKOT010000048">
    <property type="protein sequence ID" value="CAB5383446.1"/>
    <property type="molecule type" value="Genomic_DNA"/>
</dbReference>
<accession>A0A915ZMJ5</accession>
<evidence type="ECO:0000256" key="1">
    <source>
        <dbReference type="SAM" id="MobiDB-lite"/>
    </source>
</evidence>
<comment type="caution">
    <text evidence="2">The sequence shown here is derived from an EMBL/GenBank/DDBJ whole genome shotgun (WGS) entry which is preliminary data.</text>
</comment>
<feature type="region of interest" description="Disordered" evidence="1">
    <location>
        <begin position="154"/>
        <end position="180"/>
    </location>
</feature>
<sequence>MPNTKIAPRQCSIFVWLQSQDYEFASIVDNLCLRRLLESRPKSMVGLTFLFPKDKKFHEELKEKVFNDFGSEAEEAVKMIKSLIIPDLLRTSADFSQREVGNILNVPFVVEKIEDSKVILEGGVELSPAKDFRPLPADANLAVWYVNKGRPPTEGEGYKKPRRVRQRTSKKMGGSNYNPTKSMHRINITTSVEREYATTIDYANSFSQNNPYLNTVVGLLTFLKNNHTPEYEKILPVIDYDPLVTYYLLMEPYKTRGEFLIEDNVLFGDGKWNGSRNANSTLSDFKAFFQAFDQSTADMNSQTDQKSYVFVRNSSLLSHMEGIRTDLNDPYYGLNIPDKVISFYTQLSNSNSIENMGPVFPDSTYKGLAGLKKLWQDEFRFWAHYAHQSILNEKNTNEMPNARSQAFYEMVSCIRTNWLGNNYDNERFITKKNTYVRNVAPNLDLQFLLTFVCSSDFLYIPRPPSVMQSIAEGKKPADLHQTDLYAFTQIKYY</sequence>
<protein>
    <submittedName>
        <fullName evidence="2">Uncharacterized protein</fullName>
    </submittedName>
</protein>
<organism evidence="2 3">
    <name type="scientific">Rhizophagus irregularis</name>
    <dbReference type="NCBI Taxonomy" id="588596"/>
    <lineage>
        <taxon>Eukaryota</taxon>
        <taxon>Fungi</taxon>
        <taxon>Fungi incertae sedis</taxon>
        <taxon>Mucoromycota</taxon>
        <taxon>Glomeromycotina</taxon>
        <taxon>Glomeromycetes</taxon>
        <taxon>Glomerales</taxon>
        <taxon>Glomeraceae</taxon>
        <taxon>Rhizophagus</taxon>
    </lineage>
</organism>